<gene>
    <name evidence="2" type="ORF">B296_00031942</name>
</gene>
<feature type="compositionally biased region" description="Basic and acidic residues" evidence="1">
    <location>
        <begin position="204"/>
        <end position="216"/>
    </location>
</feature>
<proteinExistence type="predicted"/>
<dbReference type="Proteomes" id="UP000287651">
    <property type="component" value="Unassembled WGS sequence"/>
</dbReference>
<dbReference type="EMBL" id="AMZH03004836">
    <property type="protein sequence ID" value="RRT68027.1"/>
    <property type="molecule type" value="Genomic_DNA"/>
</dbReference>
<feature type="compositionally biased region" description="Polar residues" evidence="1">
    <location>
        <begin position="220"/>
        <end position="230"/>
    </location>
</feature>
<name>A0A426ZVN0_ENSVE</name>
<evidence type="ECO:0000313" key="3">
    <source>
        <dbReference type="Proteomes" id="UP000287651"/>
    </source>
</evidence>
<protein>
    <submittedName>
        <fullName evidence="2">Uncharacterized protein</fullName>
    </submittedName>
</protein>
<feature type="region of interest" description="Disordered" evidence="1">
    <location>
        <begin position="196"/>
        <end position="230"/>
    </location>
</feature>
<organism evidence="2 3">
    <name type="scientific">Ensete ventricosum</name>
    <name type="common">Abyssinian banana</name>
    <name type="synonym">Musa ensete</name>
    <dbReference type="NCBI Taxonomy" id="4639"/>
    <lineage>
        <taxon>Eukaryota</taxon>
        <taxon>Viridiplantae</taxon>
        <taxon>Streptophyta</taxon>
        <taxon>Embryophyta</taxon>
        <taxon>Tracheophyta</taxon>
        <taxon>Spermatophyta</taxon>
        <taxon>Magnoliopsida</taxon>
        <taxon>Liliopsida</taxon>
        <taxon>Zingiberales</taxon>
        <taxon>Musaceae</taxon>
        <taxon>Ensete</taxon>
    </lineage>
</organism>
<accession>A0A426ZVN0</accession>
<evidence type="ECO:0000256" key="1">
    <source>
        <dbReference type="SAM" id="MobiDB-lite"/>
    </source>
</evidence>
<evidence type="ECO:0000313" key="2">
    <source>
        <dbReference type="EMBL" id="RRT68027.1"/>
    </source>
</evidence>
<feature type="region of interest" description="Disordered" evidence="1">
    <location>
        <begin position="1"/>
        <end position="32"/>
    </location>
</feature>
<dbReference type="AlphaFoldDB" id="A0A426ZVN0"/>
<reference evidence="2 3" key="1">
    <citation type="journal article" date="2014" name="Agronomy (Basel)">
        <title>A Draft Genome Sequence for Ensete ventricosum, the Drought-Tolerant Tree Against Hunger.</title>
        <authorList>
            <person name="Harrison J."/>
            <person name="Moore K.A."/>
            <person name="Paszkiewicz K."/>
            <person name="Jones T."/>
            <person name="Grant M."/>
            <person name="Ambacheew D."/>
            <person name="Muzemil S."/>
            <person name="Studholme D.J."/>
        </authorList>
    </citation>
    <scope>NUCLEOTIDE SEQUENCE [LARGE SCALE GENOMIC DNA]</scope>
</reference>
<sequence>MSQHDYMSPCAQVSPHPSRNGRLPSSRSPREPAARPWRVVGAWSSLSDDQVRIFWWLPQGGFYTCSRGGDHIKSFMDATIPDYSGYSSAGYSGPRTAPRVAYGFTSPPMRQVSRLLLRYVSWSPLCQVGVQRGARHDCGRLTWLWGVTRVADGDDSHRITPNLRRHPNGRHQIASADKESVVFRLHFRDFCRSKYTSTGEESDTERRGRDERDRARTPPASRTANDTGSS</sequence>
<comment type="caution">
    <text evidence="2">The sequence shown here is derived from an EMBL/GenBank/DDBJ whole genome shotgun (WGS) entry which is preliminary data.</text>
</comment>